<evidence type="ECO:0000313" key="1">
    <source>
        <dbReference type="EMBL" id="SDD88464.1"/>
    </source>
</evidence>
<accession>A0A1G6YDB7</accession>
<name>A0A1G6YDB7_NIADE</name>
<sequence>MNLLLYTIFFFVIIGRCKSQPKEKVLNTLPVKERENAVIVFFEIAKDKTMTFNYFL</sequence>
<reference evidence="2" key="1">
    <citation type="submission" date="2016-10" db="EMBL/GenBank/DDBJ databases">
        <authorList>
            <person name="Varghese N."/>
            <person name="Submissions S."/>
        </authorList>
    </citation>
    <scope>NUCLEOTIDE SEQUENCE [LARGE SCALE GENOMIC DNA]</scope>
    <source>
        <strain evidence="2">DSM 25811 / CCM 8410 / LMG 26954 / E90</strain>
    </source>
</reference>
<dbReference type="Proteomes" id="UP000198757">
    <property type="component" value="Unassembled WGS sequence"/>
</dbReference>
<dbReference type="STRING" id="1285928.SAMN04487894_11581"/>
<organism evidence="1 2">
    <name type="scientific">Niabella drilacis (strain DSM 25811 / CCM 8410 / CCUG 62505 / LMG 26954 / E90)</name>
    <dbReference type="NCBI Taxonomy" id="1285928"/>
    <lineage>
        <taxon>Bacteria</taxon>
        <taxon>Pseudomonadati</taxon>
        <taxon>Bacteroidota</taxon>
        <taxon>Chitinophagia</taxon>
        <taxon>Chitinophagales</taxon>
        <taxon>Chitinophagaceae</taxon>
        <taxon>Niabella</taxon>
    </lineage>
</organism>
<keyword evidence="2" id="KW-1185">Reference proteome</keyword>
<dbReference type="AlphaFoldDB" id="A0A1G6YDB7"/>
<evidence type="ECO:0000313" key="2">
    <source>
        <dbReference type="Proteomes" id="UP000198757"/>
    </source>
</evidence>
<dbReference type="EMBL" id="FMZO01000015">
    <property type="protein sequence ID" value="SDD88464.1"/>
    <property type="molecule type" value="Genomic_DNA"/>
</dbReference>
<protein>
    <submittedName>
        <fullName evidence="1">Uncharacterized protein</fullName>
    </submittedName>
</protein>
<proteinExistence type="predicted"/>
<gene>
    <name evidence="1" type="ORF">SAMN04487894_11581</name>
</gene>